<dbReference type="PANTHER" id="PTHR46211:SF14">
    <property type="entry name" value="GLYCEROPHOSPHODIESTER PHOSPHODIESTERASE"/>
    <property type="match status" value="1"/>
</dbReference>
<protein>
    <submittedName>
        <fullName evidence="2">Glycerophosphodiester phosphodiesterase family protein</fullName>
    </submittedName>
</protein>
<dbReference type="Gene3D" id="3.20.20.190">
    <property type="entry name" value="Phosphatidylinositol (PI) phosphodiesterase"/>
    <property type="match status" value="1"/>
</dbReference>
<evidence type="ECO:0000259" key="1">
    <source>
        <dbReference type="PROSITE" id="PS51704"/>
    </source>
</evidence>
<dbReference type="InterPro" id="IPR030395">
    <property type="entry name" value="GP_PDE_dom"/>
</dbReference>
<dbReference type="InterPro" id="IPR017946">
    <property type="entry name" value="PLC-like_Pdiesterase_TIM-brl"/>
</dbReference>
<organism evidence="2 3">
    <name type="scientific">Microcosmobacter mediterraneus</name>
    <dbReference type="NCBI Taxonomy" id="3075607"/>
    <lineage>
        <taxon>Bacteria</taxon>
        <taxon>Pseudomonadati</taxon>
        <taxon>Bacteroidota</taxon>
        <taxon>Flavobacteriia</taxon>
        <taxon>Flavobacteriales</taxon>
        <taxon>Flavobacteriaceae</taxon>
        <taxon>Microcosmobacter</taxon>
    </lineage>
</organism>
<evidence type="ECO:0000313" key="3">
    <source>
        <dbReference type="Proteomes" id="UP001259492"/>
    </source>
</evidence>
<gene>
    <name evidence="2" type="ORF">RM697_06475</name>
</gene>
<dbReference type="PROSITE" id="PS51704">
    <property type="entry name" value="GP_PDE"/>
    <property type="match status" value="1"/>
</dbReference>
<evidence type="ECO:0000313" key="2">
    <source>
        <dbReference type="EMBL" id="MDT0558281.1"/>
    </source>
</evidence>
<keyword evidence="3" id="KW-1185">Reference proteome</keyword>
<dbReference type="EMBL" id="JAVRIA010000003">
    <property type="protein sequence ID" value="MDT0558281.1"/>
    <property type="molecule type" value="Genomic_DNA"/>
</dbReference>
<sequence>MIDVQGHRGCRGLLPENSLPAFKKAIELGVHTLELDVAVTNDNQVIVSHEPFMSRTICKMPTGKPILEHDDMQFNLYQMSHDSIKQFDCGTKTHPRFPDQQLQSVYKPLLSEVFEMAEALNPDIKYNIELKAKPKYDDIYTPKPEVFVNLVLEELKQYKIGKRCNLQSFDLRILEEIKKQDPKMKVALLVDEDENIDLKFLKLSYTPEIISPYFELLDNSIIEQYQEKGIQIIPWTVNDIDDMKRMIDFSVDGIITDYPDLLISLIKS</sequence>
<name>A0ABU2YK69_9FLAO</name>
<dbReference type="Pfam" id="PF03009">
    <property type="entry name" value="GDPD"/>
    <property type="match status" value="1"/>
</dbReference>
<proteinExistence type="predicted"/>
<dbReference type="RefSeq" id="WP_311427055.1">
    <property type="nucleotide sequence ID" value="NZ_JAVRIA010000003.1"/>
</dbReference>
<dbReference type="SUPFAM" id="SSF51695">
    <property type="entry name" value="PLC-like phosphodiesterases"/>
    <property type="match status" value="1"/>
</dbReference>
<reference evidence="2 3" key="1">
    <citation type="submission" date="2023-09" db="EMBL/GenBank/DDBJ databases">
        <authorList>
            <person name="Rey-Velasco X."/>
        </authorList>
    </citation>
    <scope>NUCLEOTIDE SEQUENCE [LARGE SCALE GENOMIC DNA]</scope>
    <source>
        <strain evidence="2 3">W332</strain>
    </source>
</reference>
<feature type="domain" description="GP-PDE" evidence="1">
    <location>
        <begin position="2"/>
        <end position="266"/>
    </location>
</feature>
<dbReference type="Proteomes" id="UP001259492">
    <property type="component" value="Unassembled WGS sequence"/>
</dbReference>
<dbReference type="PANTHER" id="PTHR46211">
    <property type="entry name" value="GLYCEROPHOSPHORYL DIESTER PHOSPHODIESTERASE"/>
    <property type="match status" value="1"/>
</dbReference>
<comment type="caution">
    <text evidence="2">The sequence shown here is derived from an EMBL/GenBank/DDBJ whole genome shotgun (WGS) entry which is preliminary data.</text>
</comment>
<accession>A0ABU2YK69</accession>